<evidence type="ECO:0000313" key="4">
    <source>
        <dbReference type="Proteomes" id="UP001165121"/>
    </source>
</evidence>
<dbReference type="Pfam" id="PF03732">
    <property type="entry name" value="Retrotrans_gag"/>
    <property type="match status" value="1"/>
</dbReference>
<protein>
    <submittedName>
        <fullName evidence="3">Unnamed protein product</fullName>
    </submittedName>
</protein>
<keyword evidence="4" id="KW-1185">Reference proteome</keyword>
<evidence type="ECO:0000256" key="1">
    <source>
        <dbReference type="SAM" id="MobiDB-lite"/>
    </source>
</evidence>
<name>A0A9W6Y8Q2_9STRA</name>
<feature type="region of interest" description="Disordered" evidence="1">
    <location>
        <begin position="158"/>
        <end position="222"/>
    </location>
</feature>
<proteinExistence type="predicted"/>
<accession>A0A9W6Y8Q2</accession>
<dbReference type="Proteomes" id="UP001165121">
    <property type="component" value="Unassembled WGS sequence"/>
</dbReference>
<organism evidence="3 4">
    <name type="scientific">Phytophthora fragariaefolia</name>
    <dbReference type="NCBI Taxonomy" id="1490495"/>
    <lineage>
        <taxon>Eukaryota</taxon>
        <taxon>Sar</taxon>
        <taxon>Stramenopiles</taxon>
        <taxon>Oomycota</taxon>
        <taxon>Peronosporomycetes</taxon>
        <taxon>Peronosporales</taxon>
        <taxon>Peronosporaceae</taxon>
        <taxon>Phytophthora</taxon>
    </lineage>
</organism>
<reference evidence="3" key="1">
    <citation type="submission" date="2023-04" db="EMBL/GenBank/DDBJ databases">
        <title>Phytophthora fragariaefolia NBRC 109709.</title>
        <authorList>
            <person name="Ichikawa N."/>
            <person name="Sato H."/>
            <person name="Tonouchi N."/>
        </authorList>
    </citation>
    <scope>NUCLEOTIDE SEQUENCE</scope>
    <source>
        <strain evidence="3">NBRC 109709</strain>
    </source>
</reference>
<dbReference type="InterPro" id="IPR005162">
    <property type="entry name" value="Retrotrans_gag_dom"/>
</dbReference>
<dbReference type="AlphaFoldDB" id="A0A9W6Y8Q2"/>
<evidence type="ECO:0000259" key="2">
    <source>
        <dbReference type="Pfam" id="PF03732"/>
    </source>
</evidence>
<feature type="domain" description="Retrotransposon gag" evidence="2">
    <location>
        <begin position="412"/>
        <end position="507"/>
    </location>
</feature>
<comment type="caution">
    <text evidence="3">The sequence shown here is derived from an EMBL/GenBank/DDBJ whole genome shotgun (WGS) entry which is preliminary data.</text>
</comment>
<gene>
    <name evidence="3" type="ORF">Pfra01_002575500</name>
</gene>
<evidence type="ECO:0000313" key="3">
    <source>
        <dbReference type="EMBL" id="GMF59557.1"/>
    </source>
</evidence>
<feature type="compositionally biased region" description="Polar residues" evidence="1">
    <location>
        <begin position="202"/>
        <end position="211"/>
    </location>
</feature>
<dbReference type="EMBL" id="BSXT01005060">
    <property type="protein sequence ID" value="GMF59557.1"/>
    <property type="molecule type" value="Genomic_DNA"/>
</dbReference>
<sequence>MAAASKMSASKKRSSFRLLRRVLEASTKGLQKIIAPVVALILHHVTFDRHERYIPEVEHLQYDVLNKITGSANTHRSININEILEVLIAEDGFPDTDRIRRWINPTSGILSPYPLQHTINFAYCVDGRVEPIRESVGSSSCEPPTCVASSANATIPAPVNGNNPLFDPFQDDDDTAPDHAEVGATPVQANGGLAEAKRPRDTSSLTPTRASNLKRPCQSTRDRDANIIEKLMDDPELLDHFLTLSQNRAGSHSSDDAVSWSPAPAYRDSTKNNKHSFTPRDEQQLVHARITAQPHRAMHFTKLRQESRITWYESGGANFENLSATAAVAMVLRMLSPTEQHGVALGFIMKDRREIAARATASTPSTPRVESLKLQVNSYVGREGEPLLRWLVEVDTAITARRIVDPLSKVAFAMSCLGGRARGWAYGRRITDPTCFSTYEVFKQELRQASDPPQNEIRSRAEFLDLQQGKHDVHAYAQRARYLVSNIVTNPIDEATKVVTFMKGLRDGPVKTYLSREYPSTLKAAITLAMQKEFSLRQAKLHANAPRQMPPPGF</sequence>